<sequence length="321" mass="35039">MKWLLLLLSLCCVSFAHAEDTLRLTLAHGAAIDHPRQLAALRFAELVATSSHGRIMVEVFPAASMGDDATMVNAMRDGTLDMSANSQGALSKVVPEYAVLGMPFLFPSAEAAWKVLDGPAGKLLAEHSAAQGFQVLGFWDNGIRQISNNVRPIVSPADLRGLRIRTPPDPVTVDLIQSLGAQARQIEWADVYNALQQKVVDGQENPLVNILDGKLYQVQKYLSLTGHKYEVTPFVMARKRWKTLSPGDKALILAAAREATAYQRSLSQQANKAALDQLIRLGMKVQAVDKAPFIAACRPLYDKWLASPAGPFLRIVMEAAK</sequence>
<name>A0A5C1DER3_9NEIS</name>
<accession>A0A5C1DER3</accession>
<feature type="signal peptide" evidence="5">
    <location>
        <begin position="1"/>
        <end position="18"/>
    </location>
</feature>
<feature type="chain" id="PRO_5023054865" evidence="5">
    <location>
        <begin position="19"/>
        <end position="321"/>
    </location>
</feature>
<reference evidence="6 7" key="1">
    <citation type="submission" date="2019-08" db="EMBL/GenBank/DDBJ databases">
        <title>Chromobacterium paludis, a novel bacterium isolated from a Maryland marsh pond.</title>
        <authorList>
            <person name="Blackburn M.B."/>
            <person name="Gundersen-Rindal D.E."/>
        </authorList>
    </citation>
    <scope>NUCLEOTIDE SEQUENCE [LARGE SCALE GENOMIC DNA]</scope>
    <source>
        <strain evidence="7">IIBBL 257-1</strain>
    </source>
</reference>
<dbReference type="KEGG" id="chrm:FYK34_06500"/>
<comment type="similarity">
    <text evidence="2">Belongs to the bacterial solute-binding protein 7 family.</text>
</comment>
<evidence type="ECO:0000256" key="1">
    <source>
        <dbReference type="ARBA" id="ARBA00004196"/>
    </source>
</evidence>
<dbReference type="GO" id="GO:0055085">
    <property type="term" value="P:transmembrane transport"/>
    <property type="evidence" value="ECO:0007669"/>
    <property type="project" value="InterPro"/>
</dbReference>
<dbReference type="CDD" id="cd13603">
    <property type="entry name" value="PBP2_TRAP_Siap_TeaA_like"/>
    <property type="match status" value="1"/>
</dbReference>
<gene>
    <name evidence="6" type="ORF">FYK34_06500</name>
</gene>
<comment type="subcellular location">
    <subcellularLocation>
        <location evidence="1">Cell envelope</location>
    </subcellularLocation>
</comment>
<evidence type="ECO:0000256" key="4">
    <source>
        <dbReference type="ARBA" id="ARBA00022729"/>
    </source>
</evidence>
<dbReference type="NCBIfam" id="TIGR00787">
    <property type="entry name" value="dctP"/>
    <property type="match status" value="1"/>
</dbReference>
<dbReference type="InterPro" id="IPR038404">
    <property type="entry name" value="TRAP_DctP_sf"/>
</dbReference>
<keyword evidence="3" id="KW-0813">Transport</keyword>
<dbReference type="EMBL" id="CP043473">
    <property type="protein sequence ID" value="QEL55240.1"/>
    <property type="molecule type" value="Genomic_DNA"/>
</dbReference>
<protein>
    <submittedName>
        <fullName evidence="6">TRAP transporter substrate-binding protein</fullName>
    </submittedName>
</protein>
<evidence type="ECO:0000313" key="6">
    <source>
        <dbReference type="EMBL" id="QEL55240.1"/>
    </source>
</evidence>
<dbReference type="InterPro" id="IPR004682">
    <property type="entry name" value="TRAP_DctP"/>
</dbReference>
<dbReference type="Gene3D" id="3.40.190.170">
    <property type="entry name" value="Bacterial extracellular solute-binding protein, family 7"/>
    <property type="match status" value="1"/>
</dbReference>
<dbReference type="GO" id="GO:0030288">
    <property type="term" value="C:outer membrane-bounded periplasmic space"/>
    <property type="evidence" value="ECO:0007669"/>
    <property type="project" value="InterPro"/>
</dbReference>
<dbReference type="PANTHER" id="PTHR33376">
    <property type="match status" value="1"/>
</dbReference>
<dbReference type="PIRSF" id="PIRSF006470">
    <property type="entry name" value="DctB"/>
    <property type="match status" value="1"/>
</dbReference>
<dbReference type="Pfam" id="PF03480">
    <property type="entry name" value="DctP"/>
    <property type="match status" value="1"/>
</dbReference>
<dbReference type="Proteomes" id="UP000322079">
    <property type="component" value="Chromosome"/>
</dbReference>
<dbReference type="PANTHER" id="PTHR33376:SF4">
    <property type="entry name" value="SIALIC ACID-BINDING PERIPLASMIC PROTEIN SIAP"/>
    <property type="match status" value="1"/>
</dbReference>
<dbReference type="InterPro" id="IPR018389">
    <property type="entry name" value="DctP_fam"/>
</dbReference>
<organism evidence="6 7">
    <name type="scientific">Chromobacterium paludis</name>
    <dbReference type="NCBI Taxonomy" id="2605945"/>
    <lineage>
        <taxon>Bacteria</taxon>
        <taxon>Pseudomonadati</taxon>
        <taxon>Pseudomonadota</taxon>
        <taxon>Betaproteobacteria</taxon>
        <taxon>Neisseriales</taxon>
        <taxon>Chromobacteriaceae</taxon>
        <taxon>Chromobacterium</taxon>
    </lineage>
</organism>
<dbReference type="AlphaFoldDB" id="A0A5C1DER3"/>
<dbReference type="RefSeq" id="WP_149295608.1">
    <property type="nucleotide sequence ID" value="NZ_CP043473.1"/>
</dbReference>
<dbReference type="NCBIfam" id="NF037995">
    <property type="entry name" value="TRAP_S1"/>
    <property type="match status" value="1"/>
</dbReference>
<evidence type="ECO:0000256" key="2">
    <source>
        <dbReference type="ARBA" id="ARBA00009023"/>
    </source>
</evidence>
<evidence type="ECO:0000313" key="7">
    <source>
        <dbReference type="Proteomes" id="UP000322079"/>
    </source>
</evidence>
<evidence type="ECO:0000256" key="3">
    <source>
        <dbReference type="ARBA" id="ARBA00022448"/>
    </source>
</evidence>
<keyword evidence="4 5" id="KW-0732">Signal</keyword>
<keyword evidence="7" id="KW-1185">Reference proteome</keyword>
<evidence type="ECO:0000256" key="5">
    <source>
        <dbReference type="SAM" id="SignalP"/>
    </source>
</evidence>
<proteinExistence type="inferred from homology"/>